<dbReference type="KEGG" id="cyt:cce_0606"/>
<dbReference type="InterPro" id="IPR005844">
    <property type="entry name" value="A-D-PHexomutase_a/b/a-I"/>
</dbReference>
<dbReference type="Gene3D" id="3.30.310.50">
    <property type="entry name" value="Alpha-D-phosphohexomutase, C-terminal domain"/>
    <property type="match status" value="1"/>
</dbReference>
<dbReference type="GO" id="GO:0006006">
    <property type="term" value="P:glucose metabolic process"/>
    <property type="evidence" value="ECO:0007669"/>
    <property type="project" value="UniProtKB-KW"/>
</dbReference>
<evidence type="ECO:0000256" key="11">
    <source>
        <dbReference type="RuleBase" id="RU004326"/>
    </source>
</evidence>
<feature type="domain" description="Alpha-D-phosphohexomutase alpha/beta/alpha" evidence="13">
    <location>
        <begin position="14"/>
        <end position="153"/>
    </location>
</feature>
<evidence type="ECO:0000256" key="8">
    <source>
        <dbReference type="ARBA" id="ARBA00022842"/>
    </source>
</evidence>
<dbReference type="FunFam" id="3.30.310.50:FF:000002">
    <property type="entry name" value="Phosphoglucomutase 5"/>
    <property type="match status" value="1"/>
</dbReference>
<dbReference type="EMBL" id="AY728386">
    <property type="protein sequence ID" value="AAW57035.1"/>
    <property type="molecule type" value="Genomic_DNA"/>
</dbReference>
<dbReference type="InterPro" id="IPR016055">
    <property type="entry name" value="A-D-PHexomutase_a/b/a-I/II/III"/>
</dbReference>
<evidence type="ECO:0000256" key="12">
    <source>
        <dbReference type="SAM" id="MobiDB-lite"/>
    </source>
</evidence>
<dbReference type="GO" id="GO:0000287">
    <property type="term" value="F:magnesium ion binding"/>
    <property type="evidence" value="ECO:0007669"/>
    <property type="project" value="InterPro"/>
</dbReference>
<dbReference type="InterPro" id="IPR036900">
    <property type="entry name" value="A-D-PHexomutase_C_sf"/>
</dbReference>
<dbReference type="InterPro" id="IPR005845">
    <property type="entry name" value="A-D-PHexomutase_a/b/a-II"/>
</dbReference>
<evidence type="ECO:0000259" key="14">
    <source>
        <dbReference type="Pfam" id="PF02879"/>
    </source>
</evidence>
<dbReference type="GO" id="GO:0004614">
    <property type="term" value="F:phosphoglucomutase activity"/>
    <property type="evidence" value="ECO:0007669"/>
    <property type="project" value="UniProtKB-EC"/>
</dbReference>
<feature type="domain" description="Alpha-D-phosphohexomutase alpha/beta/alpha" evidence="14">
    <location>
        <begin position="184"/>
        <end position="287"/>
    </location>
</feature>
<dbReference type="PANTHER" id="PTHR22573">
    <property type="entry name" value="PHOSPHOHEXOMUTASE FAMILY MEMBER"/>
    <property type="match status" value="1"/>
</dbReference>
<dbReference type="EMBL" id="CP000806">
    <property type="protein sequence ID" value="ACB49957.1"/>
    <property type="molecule type" value="Genomic_DNA"/>
</dbReference>
<dbReference type="Pfam" id="PF24947">
    <property type="entry name" value="PGM1_C_vert_fung"/>
    <property type="match status" value="1"/>
</dbReference>
<dbReference type="SUPFAM" id="SSF55957">
    <property type="entry name" value="Phosphoglucomutase, C-terminal domain"/>
    <property type="match status" value="1"/>
</dbReference>
<dbReference type="Pfam" id="PF02879">
    <property type="entry name" value="PGM_PMM_II"/>
    <property type="match status" value="1"/>
</dbReference>
<dbReference type="PRINTS" id="PR00509">
    <property type="entry name" value="PGMPMM"/>
</dbReference>
<dbReference type="Gene3D" id="3.40.120.10">
    <property type="entry name" value="Alpha-D-Glucose-1,6-Bisphosphate, subunit A, domain 3"/>
    <property type="match status" value="3"/>
</dbReference>
<dbReference type="AlphaFoldDB" id="A1KYI2"/>
<keyword evidence="5" id="KW-0313">Glucose metabolism</keyword>
<gene>
    <name evidence="16" type="primary">pgm</name>
    <name evidence="17" type="ordered locus">cce_0606</name>
</gene>
<organism evidence="16">
    <name type="scientific">Crocosphaera subtropica (strain ATCC 51142 / BH68)</name>
    <name type="common">Cyanothece sp. (strain ATCC 51142)</name>
    <dbReference type="NCBI Taxonomy" id="43989"/>
    <lineage>
        <taxon>Bacteria</taxon>
        <taxon>Bacillati</taxon>
        <taxon>Cyanobacteriota</taxon>
        <taxon>Cyanophyceae</taxon>
        <taxon>Oscillatoriophycideae</taxon>
        <taxon>Chroococcales</taxon>
        <taxon>Aphanothecaceae</taxon>
        <taxon>Crocosphaera</taxon>
        <taxon>Crocosphaera subtropica</taxon>
    </lineage>
</organism>
<keyword evidence="10" id="KW-0119">Carbohydrate metabolism</keyword>
<dbReference type="GO" id="GO:0005829">
    <property type="term" value="C:cytosol"/>
    <property type="evidence" value="ECO:0007669"/>
    <property type="project" value="TreeGrafter"/>
</dbReference>
<feature type="domain" description="Alpha-D-phosphohexomutase alpha/beta/alpha" evidence="15">
    <location>
        <begin position="296"/>
        <end position="408"/>
    </location>
</feature>
<dbReference type="NCBIfam" id="NF005737">
    <property type="entry name" value="PRK07564.1-1"/>
    <property type="match status" value="1"/>
</dbReference>
<feature type="region of interest" description="Disordered" evidence="12">
    <location>
        <begin position="1"/>
        <end position="20"/>
    </location>
</feature>
<dbReference type="PROSITE" id="PS00710">
    <property type="entry name" value="PGM_PMM"/>
    <property type="match status" value="1"/>
</dbReference>
<evidence type="ECO:0000256" key="6">
    <source>
        <dbReference type="ARBA" id="ARBA00022553"/>
    </source>
</evidence>
<evidence type="ECO:0000256" key="5">
    <source>
        <dbReference type="ARBA" id="ARBA00022526"/>
    </source>
</evidence>
<dbReference type="InterPro" id="IPR005846">
    <property type="entry name" value="A-D-PHexomutase_a/b/a-III"/>
</dbReference>
<dbReference type="InterPro" id="IPR045244">
    <property type="entry name" value="PGM"/>
</dbReference>
<dbReference type="FunFam" id="3.40.120.10:FF:000006">
    <property type="entry name" value="Phosphoglucomutase PgmA"/>
    <property type="match status" value="1"/>
</dbReference>
<evidence type="ECO:0000256" key="3">
    <source>
        <dbReference type="ARBA" id="ARBA00010231"/>
    </source>
</evidence>
<dbReference type="Pfam" id="PF02880">
    <property type="entry name" value="PGM_PMM_III"/>
    <property type="match status" value="1"/>
</dbReference>
<evidence type="ECO:0000256" key="1">
    <source>
        <dbReference type="ARBA" id="ARBA00000443"/>
    </source>
</evidence>
<comment type="cofactor">
    <cofactor evidence="2">
        <name>Mg(2+)</name>
        <dbReference type="ChEBI" id="CHEBI:18420"/>
    </cofactor>
</comment>
<evidence type="ECO:0000256" key="9">
    <source>
        <dbReference type="ARBA" id="ARBA00023235"/>
    </source>
</evidence>
<dbReference type="InterPro" id="IPR005841">
    <property type="entry name" value="Alpha-D-phosphohexomutase_SF"/>
</dbReference>
<dbReference type="OrthoDB" id="9806956at2"/>
<reference evidence="16" key="1">
    <citation type="journal article" date="2008" name="BMC Evol. Biol.">
        <title>The cyanobacterial endosymbiont of the unicellular algae Rhopalodia gibba shows reductive genome evolution.</title>
        <authorList>
            <person name="Kneip C."/>
            <person name="Voss C."/>
            <person name="Lockhart P.J."/>
            <person name="Maier U.G."/>
        </authorList>
    </citation>
    <scope>NUCLEOTIDE SEQUENCE</scope>
    <source>
        <strain evidence="16">ATCC 51142</strain>
    </source>
</reference>
<dbReference type="HOGENOM" id="CLU_009330_0_1_3"/>
<evidence type="ECO:0000256" key="10">
    <source>
        <dbReference type="ARBA" id="ARBA00023277"/>
    </source>
</evidence>
<dbReference type="EC" id="5.4.2.2" evidence="4"/>
<keyword evidence="7 11" id="KW-0479">Metal-binding</keyword>
<evidence type="ECO:0000256" key="7">
    <source>
        <dbReference type="ARBA" id="ARBA00022723"/>
    </source>
</evidence>
<evidence type="ECO:0000313" key="17">
    <source>
        <dbReference type="EMBL" id="ACB49957.1"/>
    </source>
</evidence>
<evidence type="ECO:0000259" key="15">
    <source>
        <dbReference type="Pfam" id="PF02880"/>
    </source>
</evidence>
<protein>
    <recommendedName>
        <fullName evidence="4">phosphoglucomutase (alpha-D-glucose-1,6-bisphosphate-dependent)</fullName>
        <ecNumber evidence="4">5.4.2.2</ecNumber>
    </recommendedName>
</protein>
<dbReference type="FunFam" id="3.40.120.10:FF:000005">
    <property type="entry name" value="Phosphoglucomutase 5"/>
    <property type="match status" value="1"/>
</dbReference>
<name>A1KYI2_CROS5</name>
<evidence type="ECO:0000313" key="16">
    <source>
        <dbReference type="EMBL" id="AAW57035.1"/>
    </source>
</evidence>
<evidence type="ECO:0000256" key="4">
    <source>
        <dbReference type="ARBA" id="ARBA00012728"/>
    </source>
</evidence>
<dbReference type="FunFam" id="3.40.120.10:FF:000004">
    <property type="entry name" value="Phosphoglucomutase 5"/>
    <property type="match status" value="1"/>
</dbReference>
<keyword evidence="8 11" id="KW-0460">Magnesium</keyword>
<dbReference type="InterPro" id="IPR016066">
    <property type="entry name" value="A-D-PHexomutase_CS"/>
</dbReference>
<keyword evidence="9" id="KW-0413">Isomerase</keyword>
<keyword evidence="6" id="KW-0597">Phosphoprotein</keyword>
<dbReference type="PANTHER" id="PTHR22573:SF2">
    <property type="entry name" value="PHOSPHOGLUCOMUTASE"/>
    <property type="match status" value="1"/>
</dbReference>
<reference evidence="17 18" key="2">
    <citation type="journal article" date="2008" name="Proc. Natl. Acad. Sci. U.S.A.">
        <title>The genome of Cyanothece 51142, a unicellular diazotrophic cyanobacterium important in the marine nitrogen cycle.</title>
        <authorList>
            <person name="Welsh E.A."/>
            <person name="Liberton M."/>
            <person name="Stoeckel J."/>
            <person name="Loh T."/>
            <person name="Elvitigala T."/>
            <person name="Wang C."/>
            <person name="Wollam A."/>
            <person name="Fulton R.S."/>
            <person name="Clifton S.W."/>
            <person name="Jacobs J.M."/>
            <person name="Aurora R."/>
            <person name="Ghosh B.K."/>
            <person name="Sherman L.A."/>
            <person name="Smith R.D."/>
            <person name="Wilson R.K."/>
            <person name="Pakrasi H.B."/>
        </authorList>
    </citation>
    <scope>NUCLEOTIDE SEQUENCE [LARGE SCALE GENOMIC DNA]</scope>
    <source>
        <strain evidence="17">ATCC 51142</strain>
        <strain evidence="18">ATCC 51142 / BH68</strain>
    </source>
</reference>
<dbReference type="Proteomes" id="UP000001203">
    <property type="component" value="Chromosome circular"/>
</dbReference>
<dbReference type="eggNOG" id="COG0033">
    <property type="taxonomic scope" value="Bacteria"/>
</dbReference>
<evidence type="ECO:0000256" key="2">
    <source>
        <dbReference type="ARBA" id="ARBA00001946"/>
    </source>
</evidence>
<dbReference type="STRING" id="43989.cce_0606"/>
<comment type="catalytic activity">
    <reaction evidence="1">
        <text>alpha-D-glucose 1-phosphate = alpha-D-glucose 6-phosphate</text>
        <dbReference type="Rhea" id="RHEA:23536"/>
        <dbReference type="ChEBI" id="CHEBI:58225"/>
        <dbReference type="ChEBI" id="CHEBI:58601"/>
        <dbReference type="EC" id="5.4.2.2"/>
    </reaction>
</comment>
<feature type="compositionally biased region" description="Polar residues" evidence="12">
    <location>
        <begin position="1"/>
        <end position="11"/>
    </location>
</feature>
<evidence type="ECO:0000313" key="18">
    <source>
        <dbReference type="Proteomes" id="UP000001203"/>
    </source>
</evidence>
<dbReference type="RefSeq" id="WP_009546684.1">
    <property type="nucleotide sequence ID" value="NC_010546.1"/>
</dbReference>
<comment type="similarity">
    <text evidence="3 11">Belongs to the phosphohexose mutase family.</text>
</comment>
<dbReference type="CDD" id="cd03085">
    <property type="entry name" value="PGM1"/>
    <property type="match status" value="1"/>
</dbReference>
<keyword evidence="18" id="KW-1185">Reference proteome</keyword>
<sequence length="544" mass="59057">MTIRTVTTTPFDDQKPGTSGLRKAVPTFQKPHYLENFIQSIFDSLDGCEGQTLVVGGDGRYYNRQAIQVILKMAAANNIGRILVGCGGIFSTPAASAVIRKYNAFGGIILSASHNPGGPNGDFGVKYNVSNGGPAPEKVTNAIYECTKTINEYKILDAADINLDRPGSFKLGTMDVEVIDSVTPYVELMQQLFDFDKIKSMVSSDNFRMCMDSLHAVTGPYARALFEQYLGAKEGTVQNGTPLEDFGGGHPDPNLVYAHDLVDIMFGDNAPDFGAASDGDGDRNMILGKNFFVTPSDSLAVLTANATLVPGYEGGIAGVARSMPTSAAADRVAAKLGIDCYETPTGWKFFGNLLDAGKATLCGEESFGTGSNHIREKDGLWAVLFWLNILAVKGESVEKIVRDHWQEYGRNFYSRHDYEEVESGPANELMNRLRSMVGDMKGKTYGNYEVAYSDDFAYTDPVDGSVSEKQGIRIGFTDGSRIVFRLSGTGTKGATLRVYLESYEPDGSKHDVDTQEALSSLIELAEEIAQIKKFTGRDKPTVIT</sequence>
<accession>A1KYI2</accession>
<dbReference type="Pfam" id="PF02878">
    <property type="entry name" value="PGM_PMM_I"/>
    <property type="match status" value="1"/>
</dbReference>
<proteinExistence type="inferred from homology"/>
<dbReference type="SUPFAM" id="SSF53738">
    <property type="entry name" value="Phosphoglucomutase, first 3 domains"/>
    <property type="match status" value="3"/>
</dbReference>
<evidence type="ECO:0000259" key="13">
    <source>
        <dbReference type="Pfam" id="PF02878"/>
    </source>
</evidence>